<dbReference type="AlphaFoldDB" id="A0A6B2L165"/>
<feature type="region of interest" description="Disordered" evidence="1">
    <location>
        <begin position="532"/>
        <end position="551"/>
    </location>
</feature>
<dbReference type="PANTHER" id="PTHR43558:SF6">
    <property type="entry name" value="REDUCTASE, PUTATIVE (AFU_ORTHOLOGUE AFUA_3G10540)-RELATED"/>
    <property type="match status" value="1"/>
</dbReference>
<dbReference type="EMBL" id="GIBP01001678">
    <property type="protein sequence ID" value="NDV30647.1"/>
    <property type="molecule type" value="Transcribed_RNA"/>
</dbReference>
<evidence type="ECO:0000256" key="1">
    <source>
        <dbReference type="SAM" id="MobiDB-lite"/>
    </source>
</evidence>
<accession>A0A6B2L165</accession>
<dbReference type="InterPro" id="IPR053354">
    <property type="entry name" value="MGDG_epimerase"/>
</dbReference>
<organism evidence="2">
    <name type="scientific">Arcella intermedia</name>
    <dbReference type="NCBI Taxonomy" id="1963864"/>
    <lineage>
        <taxon>Eukaryota</taxon>
        <taxon>Amoebozoa</taxon>
        <taxon>Tubulinea</taxon>
        <taxon>Elardia</taxon>
        <taxon>Arcellinida</taxon>
        <taxon>Sphaerothecina</taxon>
        <taxon>Arcellidae</taxon>
        <taxon>Arcella</taxon>
    </lineage>
</organism>
<evidence type="ECO:0000313" key="2">
    <source>
        <dbReference type="EMBL" id="NDV30647.1"/>
    </source>
</evidence>
<reference evidence="2" key="1">
    <citation type="journal article" date="2020" name="J. Eukaryot. Microbiol.">
        <title>De novo Sequencing, Assembly and Annotation of the Transcriptome for the Free-Living Testate Amoeba Arcella intermedia.</title>
        <authorList>
            <person name="Ribeiro G.M."/>
            <person name="Porfirio-Sousa A.L."/>
            <person name="Maurer-Alcala X.X."/>
            <person name="Katz L.A."/>
            <person name="Lahr D.J.G."/>
        </authorList>
    </citation>
    <scope>NUCLEOTIDE SEQUENCE</scope>
</reference>
<name>A0A6B2L165_9EUKA</name>
<sequence>MPMFQLYNFIENYEIVYYNDSKMTPVNERESVEEDEMYNGKALGFYEPKPNLLEKPLIDVWNNYSTFVLEHTTALEEKTVLKMRFGEHPDRPTEHASSFYYSLNPRGQFMTQFHAFTNNQFQNFRHWDNMIIVGGAIVASALPVPTAYEAKLEHYFHRVAYQTADIDIYFYGLSTGEFKRKLEYIYRHLLTIHPKVAIVRTPNTVTFCTEYPNRHIQIVLGKWKSIAEILFEPDIDCTCLAFDGKRLWSTQRARLSFNWRVVNCTQRAFTLRSSPQYEERLVKYSRRGFYIIDKKLDWNKISTYFIRMGKKRIIEENNAVWGLRLIICGYLFPDVYEKKSAIFNPPPWKDTGLVYGPKWTYKSLTDLLNKNKMLWKDYPALANDFRRNPLQLVELKDLNFELSETKNRFTVYHWYEYLLKVDDEKEQADRAKGRVNYKLYVLELPDMYVFKDIYYDGEATNKLQYFHTHEKVEKLIQEVESNHPEMHPLAISLLHDIFSFWLKEKDKPWPQKPVFRLIKGASYANFIKEALEGSQQEDNSSSSDEEWSTGQ</sequence>
<protein>
    <submittedName>
        <fullName evidence="2">Uncharacterized protein</fullName>
    </submittedName>
</protein>
<proteinExistence type="predicted"/>
<dbReference type="PANTHER" id="PTHR43558">
    <property type="entry name" value="REDUCTASE, PUTATIVE (AFU_ORTHOLOGUE AFUA_3G10540)-RELATED"/>
    <property type="match status" value="1"/>
</dbReference>
<feature type="compositionally biased region" description="Low complexity" evidence="1">
    <location>
        <begin position="532"/>
        <end position="542"/>
    </location>
</feature>